<name>A0ABU6TIE9_9FABA</name>
<keyword evidence="5" id="KW-1185">Reference proteome</keyword>
<dbReference type="Proteomes" id="UP001341840">
    <property type="component" value="Unassembled WGS sequence"/>
</dbReference>
<organism evidence="4 5">
    <name type="scientific">Stylosanthes scabra</name>
    <dbReference type="NCBI Taxonomy" id="79078"/>
    <lineage>
        <taxon>Eukaryota</taxon>
        <taxon>Viridiplantae</taxon>
        <taxon>Streptophyta</taxon>
        <taxon>Embryophyta</taxon>
        <taxon>Tracheophyta</taxon>
        <taxon>Spermatophyta</taxon>
        <taxon>Magnoliopsida</taxon>
        <taxon>eudicotyledons</taxon>
        <taxon>Gunneridae</taxon>
        <taxon>Pentapetalae</taxon>
        <taxon>rosids</taxon>
        <taxon>fabids</taxon>
        <taxon>Fabales</taxon>
        <taxon>Fabaceae</taxon>
        <taxon>Papilionoideae</taxon>
        <taxon>50 kb inversion clade</taxon>
        <taxon>dalbergioids sensu lato</taxon>
        <taxon>Dalbergieae</taxon>
        <taxon>Pterocarpus clade</taxon>
        <taxon>Stylosanthes</taxon>
    </lineage>
</organism>
<dbReference type="InterPro" id="IPR051716">
    <property type="entry name" value="Plant_RL_S/T_kinase"/>
</dbReference>
<evidence type="ECO:0000256" key="3">
    <source>
        <dbReference type="ARBA" id="ARBA00023170"/>
    </source>
</evidence>
<keyword evidence="3" id="KW-0675">Receptor</keyword>
<dbReference type="Pfam" id="PF00560">
    <property type="entry name" value="LRR_1"/>
    <property type="match status" value="5"/>
</dbReference>
<evidence type="ECO:0008006" key="6">
    <source>
        <dbReference type="Google" id="ProtNLM"/>
    </source>
</evidence>
<dbReference type="InterPro" id="IPR001611">
    <property type="entry name" value="Leu-rich_rpt"/>
</dbReference>
<dbReference type="PANTHER" id="PTHR48053">
    <property type="entry name" value="LEUCINE RICH REPEAT FAMILY PROTEIN, EXPRESSED"/>
    <property type="match status" value="1"/>
</dbReference>
<evidence type="ECO:0000313" key="4">
    <source>
        <dbReference type="EMBL" id="MED6148531.1"/>
    </source>
</evidence>
<comment type="subcellular location">
    <subcellularLocation>
        <location evidence="1">Membrane</location>
        <topology evidence="1">Single-pass type I membrane protein</topology>
    </subcellularLocation>
</comment>
<dbReference type="SUPFAM" id="SSF52058">
    <property type="entry name" value="L domain-like"/>
    <property type="match status" value="1"/>
</dbReference>
<proteinExistence type="predicted"/>
<dbReference type="Gene3D" id="3.80.10.10">
    <property type="entry name" value="Ribonuclease Inhibitor"/>
    <property type="match status" value="1"/>
</dbReference>
<evidence type="ECO:0000313" key="5">
    <source>
        <dbReference type="Proteomes" id="UP001341840"/>
    </source>
</evidence>
<sequence>MQKFYAPENNLSGNIPIQTFGHQQGLIELSLHSNSFTGPIPFELGNLNHLSILHLQENKLTGEIPMELSGCSALTELILERNSFYGSIPSFLGSLLSLEILDLSNNFFSSTIPPELVNLTFLNTLNLSSNNLSGEVPYISSQEEGKKVNHYIPSFAIWLCASFLWRAASSNKWIFFIQSSWYWKLWLCV</sequence>
<dbReference type="InterPro" id="IPR032675">
    <property type="entry name" value="LRR_dom_sf"/>
</dbReference>
<evidence type="ECO:0000256" key="1">
    <source>
        <dbReference type="ARBA" id="ARBA00004479"/>
    </source>
</evidence>
<accession>A0ABU6TIE9</accession>
<keyword evidence="2" id="KW-0732">Signal</keyword>
<evidence type="ECO:0000256" key="2">
    <source>
        <dbReference type="ARBA" id="ARBA00022729"/>
    </source>
</evidence>
<comment type="caution">
    <text evidence="4">The sequence shown here is derived from an EMBL/GenBank/DDBJ whole genome shotgun (WGS) entry which is preliminary data.</text>
</comment>
<protein>
    <recommendedName>
        <fullName evidence="6">Non-specific serine/threonine protein kinase</fullName>
    </recommendedName>
</protein>
<dbReference type="EMBL" id="JASCZI010091029">
    <property type="protein sequence ID" value="MED6148531.1"/>
    <property type="molecule type" value="Genomic_DNA"/>
</dbReference>
<reference evidence="4 5" key="1">
    <citation type="journal article" date="2023" name="Plants (Basel)">
        <title>Bridging the Gap: Combining Genomics and Transcriptomics Approaches to Understand Stylosanthes scabra, an Orphan Legume from the Brazilian Caatinga.</title>
        <authorList>
            <person name="Ferreira-Neto J.R.C."/>
            <person name="da Silva M.D."/>
            <person name="Binneck E."/>
            <person name="de Melo N.F."/>
            <person name="da Silva R.H."/>
            <person name="de Melo A.L.T.M."/>
            <person name="Pandolfi V."/>
            <person name="Bustamante F.O."/>
            <person name="Brasileiro-Vidal A.C."/>
            <person name="Benko-Iseppon A.M."/>
        </authorList>
    </citation>
    <scope>NUCLEOTIDE SEQUENCE [LARGE SCALE GENOMIC DNA]</scope>
    <source>
        <tissue evidence="4">Leaves</tissue>
    </source>
</reference>
<dbReference type="PANTHER" id="PTHR48053:SF71">
    <property type="entry name" value="LEUCINE RICH REPEAT FAMILY PROTEIN, EXPRESSED"/>
    <property type="match status" value="1"/>
</dbReference>
<gene>
    <name evidence="4" type="ORF">PIB30_054045</name>
</gene>